<keyword evidence="2" id="KW-0812">Transmembrane</keyword>
<name>A0A8J9SA85_PHATR</name>
<keyword evidence="2" id="KW-1133">Transmembrane helix</keyword>
<dbReference type="EMBL" id="OU594944">
    <property type="protein sequence ID" value="CAG9287919.1"/>
    <property type="molecule type" value="Genomic_DNA"/>
</dbReference>
<feature type="transmembrane region" description="Helical" evidence="2">
    <location>
        <begin position="381"/>
        <end position="400"/>
    </location>
</feature>
<feature type="transmembrane region" description="Helical" evidence="2">
    <location>
        <begin position="286"/>
        <end position="304"/>
    </location>
</feature>
<evidence type="ECO:0000313" key="3">
    <source>
        <dbReference type="EMBL" id="CAG9287919.1"/>
    </source>
</evidence>
<feature type="transmembrane region" description="Helical" evidence="2">
    <location>
        <begin position="412"/>
        <end position="431"/>
    </location>
</feature>
<feature type="region of interest" description="Disordered" evidence="1">
    <location>
        <begin position="82"/>
        <end position="133"/>
    </location>
</feature>
<reference evidence="3" key="1">
    <citation type="submission" date="2022-02" db="EMBL/GenBank/DDBJ databases">
        <authorList>
            <person name="Giguere J D."/>
        </authorList>
    </citation>
    <scope>NUCLEOTIDE SEQUENCE</scope>
    <source>
        <strain evidence="3">CCAP 1055/1</strain>
    </source>
</reference>
<feature type="transmembrane region" description="Helical" evidence="2">
    <location>
        <begin position="437"/>
        <end position="456"/>
    </location>
</feature>
<keyword evidence="2" id="KW-0472">Membrane</keyword>
<feature type="transmembrane region" description="Helical" evidence="2">
    <location>
        <begin position="57"/>
        <end position="79"/>
    </location>
</feature>
<dbReference type="Proteomes" id="UP000836788">
    <property type="component" value="Chromosome 3"/>
</dbReference>
<dbReference type="AlphaFoldDB" id="A0A8J9SA85"/>
<protein>
    <submittedName>
        <fullName evidence="3">Uncharacterized protein</fullName>
    </submittedName>
</protein>
<evidence type="ECO:0000256" key="2">
    <source>
        <dbReference type="SAM" id="Phobius"/>
    </source>
</evidence>
<proteinExistence type="predicted"/>
<evidence type="ECO:0000256" key="1">
    <source>
        <dbReference type="SAM" id="MobiDB-lite"/>
    </source>
</evidence>
<accession>A0A8J9SA85</accession>
<organism evidence="3">
    <name type="scientific">Phaeodactylum tricornutum</name>
    <name type="common">Diatom</name>
    <dbReference type="NCBI Taxonomy" id="2850"/>
    <lineage>
        <taxon>Eukaryota</taxon>
        <taxon>Sar</taxon>
        <taxon>Stramenopiles</taxon>
        <taxon>Ochrophyta</taxon>
        <taxon>Bacillariophyta</taxon>
        <taxon>Bacillariophyceae</taxon>
        <taxon>Bacillariophycidae</taxon>
        <taxon>Naviculales</taxon>
        <taxon>Phaeodactylaceae</taxon>
        <taxon>Phaeodactylum</taxon>
    </lineage>
</organism>
<gene>
    <name evidence="3" type="ORF">PTTT1_LOCUS36977</name>
</gene>
<sequence length="521" mass="57652">MNDPDIVNDRLAKIVSLFTMDGADDEFIIEGTGQVVIPASVNAAVFEETILRGEKGWSSVITGLVLLLGSVSVLAGLAVNRSKKATPAPGEESYSTHEGSESMTSFANPRRTAASPSYGPDGLRVPTTQEGERPITPALVVDKQNASDLSHSSQRLCSRMVEFEKLYSINNTSQRNQDVFEQTRKLARDAKLIRAAMHKEGLSTNDNDALTVATLRHTTEMIIQSRRHDESQWYYYDSQQRLVDREIGQRRHQEKMSAIQQDKLGLAKLMNARNSALQTVSMSAKIGLGTIVLIKPFFIFYRFLVDSKDYPVSGWVHLAVQLVNAGASTVFMFQDQCPLIKCLSLQMCSTACSATEDRVSTGALYTFYSLLPSISVGASTSWTWACLAQIFGFLVSLTVLNMTFSLFKFLPPFIHSIISTGAFAIVLSRLLVENISWTLVALQVTITSTYACFLQYQFWRYRRARLEDGFRSVQSVDAVVARFEDLAFCALWTPVIVLACGMGQLAVESGQLAIPIPALRL</sequence>